<reference evidence="2 3" key="1">
    <citation type="journal article" date="2023" name="Nucleic Acids Res.">
        <title>The hologenome of Daphnia magna reveals possible DNA methylation and microbiome-mediated evolution of the host genome.</title>
        <authorList>
            <person name="Chaturvedi A."/>
            <person name="Li X."/>
            <person name="Dhandapani V."/>
            <person name="Marshall H."/>
            <person name="Kissane S."/>
            <person name="Cuenca-Cambronero M."/>
            <person name="Asole G."/>
            <person name="Calvet F."/>
            <person name="Ruiz-Romero M."/>
            <person name="Marangio P."/>
            <person name="Guigo R."/>
            <person name="Rago D."/>
            <person name="Mirbahai L."/>
            <person name="Eastwood N."/>
            <person name="Colbourne J.K."/>
            <person name="Zhou J."/>
            <person name="Mallon E."/>
            <person name="Orsini L."/>
        </authorList>
    </citation>
    <scope>NUCLEOTIDE SEQUENCE [LARGE SCALE GENOMIC DNA]</scope>
    <source>
        <strain evidence="2">LRV0_1</strain>
    </source>
</reference>
<dbReference type="Proteomes" id="UP001234178">
    <property type="component" value="Unassembled WGS sequence"/>
</dbReference>
<comment type="caution">
    <text evidence="2">The sequence shown here is derived from an EMBL/GenBank/DDBJ whole genome shotgun (WGS) entry which is preliminary data.</text>
</comment>
<evidence type="ECO:0000313" key="3">
    <source>
        <dbReference type="Proteomes" id="UP001234178"/>
    </source>
</evidence>
<evidence type="ECO:0000256" key="1">
    <source>
        <dbReference type="SAM" id="MobiDB-lite"/>
    </source>
</evidence>
<keyword evidence="3" id="KW-1185">Reference proteome</keyword>
<dbReference type="EMBL" id="JAOYFB010000037">
    <property type="protein sequence ID" value="KAK4022861.1"/>
    <property type="molecule type" value="Genomic_DNA"/>
</dbReference>
<protein>
    <submittedName>
        <fullName evidence="2">Uncharacterized protein</fullName>
    </submittedName>
</protein>
<proteinExistence type="predicted"/>
<name>A0ABR0ACK1_9CRUS</name>
<organism evidence="2 3">
    <name type="scientific">Daphnia magna</name>
    <dbReference type="NCBI Taxonomy" id="35525"/>
    <lineage>
        <taxon>Eukaryota</taxon>
        <taxon>Metazoa</taxon>
        <taxon>Ecdysozoa</taxon>
        <taxon>Arthropoda</taxon>
        <taxon>Crustacea</taxon>
        <taxon>Branchiopoda</taxon>
        <taxon>Diplostraca</taxon>
        <taxon>Cladocera</taxon>
        <taxon>Anomopoda</taxon>
        <taxon>Daphniidae</taxon>
        <taxon>Daphnia</taxon>
    </lineage>
</organism>
<sequence>MIEEGPEQRSPKSPAENEKEKRELRAIRMEINKCLQSGAAVVCPHLQRQEVDGGLSRPSMSTM</sequence>
<accession>A0ABR0ACK1</accession>
<evidence type="ECO:0000313" key="2">
    <source>
        <dbReference type="EMBL" id="KAK4022861.1"/>
    </source>
</evidence>
<gene>
    <name evidence="2" type="ORF">OUZ56_008305</name>
</gene>
<feature type="region of interest" description="Disordered" evidence="1">
    <location>
        <begin position="1"/>
        <end position="23"/>
    </location>
</feature>